<dbReference type="InterPro" id="IPR036526">
    <property type="entry name" value="C-N_Hydrolase_sf"/>
</dbReference>
<dbReference type="AlphaFoldDB" id="A0A7D5E5M6"/>
<dbReference type="PROSITE" id="PS50263">
    <property type="entry name" value="CN_HYDROLASE"/>
    <property type="match status" value="1"/>
</dbReference>
<dbReference type="Pfam" id="PF00795">
    <property type="entry name" value="CN_hydrolase"/>
    <property type="match status" value="1"/>
</dbReference>
<keyword evidence="3" id="KW-1185">Reference proteome</keyword>
<dbReference type="KEGG" id="mzi:HWN40_02610"/>
<dbReference type="RefSeq" id="WP_176964295.1">
    <property type="nucleotide sequence ID" value="NZ_CP058215.1"/>
</dbReference>
<organism evidence="2 3">
    <name type="scientific">Methanolobus zinderi</name>
    <dbReference type="NCBI Taxonomy" id="536044"/>
    <lineage>
        <taxon>Archaea</taxon>
        <taxon>Methanobacteriati</taxon>
        <taxon>Methanobacteriota</taxon>
        <taxon>Stenosarchaea group</taxon>
        <taxon>Methanomicrobia</taxon>
        <taxon>Methanosarcinales</taxon>
        <taxon>Methanosarcinaceae</taxon>
        <taxon>Methanolobus</taxon>
    </lineage>
</organism>
<protein>
    <submittedName>
        <fullName evidence="2">Carbon-nitrogen family hydrolase</fullName>
    </submittedName>
</protein>
<evidence type="ECO:0000313" key="3">
    <source>
        <dbReference type="Proteomes" id="UP000509594"/>
    </source>
</evidence>
<dbReference type="SUPFAM" id="SSF56317">
    <property type="entry name" value="Carbon-nitrogen hydrolase"/>
    <property type="match status" value="1"/>
</dbReference>
<keyword evidence="2" id="KW-0378">Hydrolase</keyword>
<evidence type="ECO:0000313" key="2">
    <source>
        <dbReference type="EMBL" id="QLC49232.1"/>
    </source>
</evidence>
<dbReference type="OrthoDB" id="41015at2157"/>
<dbReference type="PANTHER" id="PTHR23088:SF27">
    <property type="entry name" value="DEAMINATED GLUTATHIONE AMIDASE"/>
    <property type="match status" value="1"/>
</dbReference>
<gene>
    <name evidence="2" type="ORF">HWN40_02610</name>
</gene>
<dbReference type="GeneID" id="55820531"/>
<dbReference type="EMBL" id="CP058215">
    <property type="protein sequence ID" value="QLC49232.1"/>
    <property type="molecule type" value="Genomic_DNA"/>
</dbReference>
<proteinExistence type="predicted"/>
<accession>A0A7D5E5M6</accession>
<evidence type="ECO:0000259" key="1">
    <source>
        <dbReference type="PROSITE" id="PS50263"/>
    </source>
</evidence>
<dbReference type="PANTHER" id="PTHR23088">
    <property type="entry name" value="NITRILASE-RELATED"/>
    <property type="match status" value="1"/>
</dbReference>
<dbReference type="Proteomes" id="UP000509594">
    <property type="component" value="Chromosome"/>
</dbReference>
<sequence>MTEVRIACIQTDICLCQKEKNIEKAIFMIDNALSQGAEIIVLPEVFSTGFCYDDMPGSAEYEGGSTLRKLSELTRDKGCIIISSIIEKISSDKGEKYFNLGFCIDNGVITGTYRKTHPFQKEKQYFSPGDSILPIKLQSKELTIGLQICYELRFPEVSRKLSLMGSDMLVTVAEFPKPRSDLWQTLVRARAIENQIPHIACNRTGSDPDKSFFGSSMIVDASGELVRKAGEEESILVYDIDTEKTSDVRKAITALDDRRPDLY</sequence>
<reference evidence="2 3" key="1">
    <citation type="submission" date="2020-06" db="EMBL/GenBank/DDBJ databases">
        <title>Methanolobus halotolerans sp. nov., isolated from a saline lake Tus in Siberia.</title>
        <authorList>
            <person name="Shen Y."/>
            <person name="Chen S.-C."/>
            <person name="Lai M.-C."/>
            <person name="Huang H.-H."/>
            <person name="Chiu H.-H."/>
            <person name="Tang S.-L."/>
            <person name="Rogozin D.Y."/>
            <person name="Degermendzhy A.G."/>
        </authorList>
    </citation>
    <scope>NUCLEOTIDE SEQUENCE [LARGE SCALE GENOMIC DNA]</scope>
    <source>
        <strain evidence="2 3">DSM 21339</strain>
    </source>
</reference>
<dbReference type="Gene3D" id="3.60.110.10">
    <property type="entry name" value="Carbon-nitrogen hydrolase"/>
    <property type="match status" value="1"/>
</dbReference>
<dbReference type="GO" id="GO:0016787">
    <property type="term" value="F:hydrolase activity"/>
    <property type="evidence" value="ECO:0007669"/>
    <property type="project" value="UniProtKB-KW"/>
</dbReference>
<feature type="domain" description="CN hydrolase" evidence="1">
    <location>
        <begin position="4"/>
        <end position="242"/>
    </location>
</feature>
<dbReference type="InterPro" id="IPR003010">
    <property type="entry name" value="C-N_Hydrolase"/>
</dbReference>
<name>A0A7D5E5M6_9EURY</name>